<evidence type="ECO:0000256" key="1">
    <source>
        <dbReference type="SAM" id="Phobius"/>
    </source>
</evidence>
<protein>
    <recommendedName>
        <fullName evidence="2">Sporulation membrane protein YtrI C-terminal domain-containing protein</fullName>
    </recommendedName>
</protein>
<dbReference type="OrthoDB" id="1908598at2"/>
<name>A0A150FQK8_CLOPD</name>
<dbReference type="PATRIC" id="fig|1121328.3.peg.988"/>
<proteinExistence type="predicted"/>
<evidence type="ECO:0000313" key="5">
    <source>
        <dbReference type="Proteomes" id="UP000092605"/>
    </source>
</evidence>
<dbReference type="Pfam" id="PF26347">
    <property type="entry name" value="YtrI_sporulation"/>
    <property type="match status" value="1"/>
</dbReference>
<accession>A0A150FQK8</accession>
<organism evidence="3 5">
    <name type="scientific">Alkalithermobacter thermoalcaliphilus JW-YL-7 = DSM 7308</name>
    <dbReference type="NCBI Taxonomy" id="1121328"/>
    <lineage>
        <taxon>Bacteria</taxon>
        <taxon>Bacillati</taxon>
        <taxon>Bacillota</taxon>
        <taxon>Clostridia</taxon>
        <taxon>Peptostreptococcales</taxon>
        <taxon>Tepidibacteraceae</taxon>
        <taxon>Alkalithermobacter</taxon>
    </lineage>
</organism>
<dbReference type="AlphaFoldDB" id="A0A150FQK8"/>
<gene>
    <name evidence="3" type="ORF">JWYL7_0982</name>
    <name evidence="4" type="ORF">SAMN05661008_00871</name>
</gene>
<feature type="transmembrane region" description="Helical" evidence="1">
    <location>
        <begin position="12"/>
        <end position="35"/>
    </location>
</feature>
<comment type="caution">
    <text evidence="3">The sequence shown here is derived from an EMBL/GenBank/DDBJ whole genome shotgun (WGS) entry which is preliminary data.</text>
</comment>
<dbReference type="EMBL" id="LSFY01000001">
    <property type="protein sequence ID" value="KXZ39907.1"/>
    <property type="molecule type" value="Genomic_DNA"/>
</dbReference>
<dbReference type="STRING" id="1121328.JWYL7_0982"/>
<dbReference type="InterPro" id="IPR058620">
    <property type="entry name" value="YtrI_C"/>
</dbReference>
<sequence length="153" mass="18153">MDVLRQKIKYMLFLLTGVVIGYIVGVLSITILVSYRIDKYHQEITYLNNVIEDKDVKLKKLEEVINDRKFIVKDIEIILVYDGDDIDKLKLQKYIKEKYNMLLGKEVKTIDTDLVSEIIDKRIMKIDEKEYKLSLEKLILSEIVKLWIKIDQI</sequence>
<reference evidence="3 5" key="1">
    <citation type="submission" date="2016-02" db="EMBL/GenBank/DDBJ databases">
        <title>Draft genome sequence for Clostridium paradoxum JW-YL-7.</title>
        <authorList>
            <person name="Utturkar S.M."/>
            <person name="Lancaster A."/>
            <person name="Poole F.L."/>
            <person name="Adams M.W."/>
            <person name="Brown S.D."/>
        </authorList>
    </citation>
    <scope>NUCLEOTIDE SEQUENCE [LARGE SCALE GENOMIC DNA]</scope>
    <source>
        <strain evidence="3 5">JW-YL-7</strain>
    </source>
</reference>
<feature type="domain" description="Sporulation membrane protein YtrI C-terminal" evidence="2">
    <location>
        <begin position="82"/>
        <end position="150"/>
    </location>
</feature>
<keyword evidence="1" id="KW-1133">Transmembrane helix</keyword>
<reference evidence="4 6" key="2">
    <citation type="submission" date="2016-11" db="EMBL/GenBank/DDBJ databases">
        <authorList>
            <person name="Varghese N."/>
            <person name="Submissions S."/>
        </authorList>
    </citation>
    <scope>NUCLEOTIDE SEQUENCE [LARGE SCALE GENOMIC DNA]</scope>
    <source>
        <strain evidence="4 6">DSM 7308</strain>
    </source>
</reference>
<keyword evidence="6" id="KW-1185">Reference proteome</keyword>
<evidence type="ECO:0000313" key="4">
    <source>
        <dbReference type="EMBL" id="SHK77885.1"/>
    </source>
</evidence>
<keyword evidence="1" id="KW-0812">Transmembrane</keyword>
<dbReference type="Proteomes" id="UP000092605">
    <property type="component" value="Unassembled WGS sequence"/>
</dbReference>
<evidence type="ECO:0000313" key="3">
    <source>
        <dbReference type="EMBL" id="KXZ39907.1"/>
    </source>
</evidence>
<keyword evidence="1" id="KW-0472">Membrane</keyword>
<dbReference type="RefSeq" id="WP_066069870.1">
    <property type="nucleotide sequence ID" value="NZ_FRBG01000005.1"/>
</dbReference>
<dbReference type="Proteomes" id="UP000323392">
    <property type="component" value="Unassembled WGS sequence"/>
</dbReference>
<dbReference type="EMBL" id="FRBG01000005">
    <property type="protein sequence ID" value="SHK77885.1"/>
    <property type="molecule type" value="Genomic_DNA"/>
</dbReference>
<evidence type="ECO:0000259" key="2">
    <source>
        <dbReference type="Pfam" id="PF26347"/>
    </source>
</evidence>
<evidence type="ECO:0000313" key="6">
    <source>
        <dbReference type="Proteomes" id="UP000323392"/>
    </source>
</evidence>